<protein>
    <recommendedName>
        <fullName evidence="10">Odorant receptor</fullName>
    </recommendedName>
</protein>
<evidence type="ECO:0000256" key="6">
    <source>
        <dbReference type="ARBA" id="ARBA00022989"/>
    </source>
</evidence>
<dbReference type="GO" id="GO:0005549">
    <property type="term" value="F:odorant binding"/>
    <property type="evidence" value="ECO:0007669"/>
    <property type="project" value="InterPro"/>
</dbReference>
<keyword evidence="4 10" id="KW-0812">Transmembrane</keyword>
<name>A0A4E0S4K2_9HYME</name>
<dbReference type="PANTHER" id="PTHR21137:SF35">
    <property type="entry name" value="ODORANT RECEPTOR 19A-RELATED"/>
    <property type="match status" value="1"/>
</dbReference>
<evidence type="ECO:0000313" key="11">
    <source>
        <dbReference type="EMBL" id="THK33173.1"/>
    </source>
</evidence>
<feature type="transmembrane region" description="Helical" evidence="10">
    <location>
        <begin position="263"/>
        <end position="286"/>
    </location>
</feature>
<keyword evidence="6 10" id="KW-1133">Transmembrane helix</keyword>
<evidence type="ECO:0000256" key="10">
    <source>
        <dbReference type="RuleBase" id="RU351113"/>
    </source>
</evidence>
<keyword evidence="12" id="KW-1185">Reference proteome</keyword>
<dbReference type="Pfam" id="PF02949">
    <property type="entry name" value="7tm_6"/>
    <property type="match status" value="1"/>
</dbReference>
<dbReference type="AlphaFoldDB" id="A0A4E0S4K2"/>
<keyword evidence="8 10" id="KW-0675">Receptor</keyword>
<feature type="transmembrane region" description="Helical" evidence="10">
    <location>
        <begin position="180"/>
        <end position="204"/>
    </location>
</feature>
<evidence type="ECO:0000313" key="12">
    <source>
        <dbReference type="Proteomes" id="UP000297026"/>
    </source>
</evidence>
<dbReference type="PANTHER" id="PTHR21137">
    <property type="entry name" value="ODORANT RECEPTOR"/>
    <property type="match status" value="1"/>
</dbReference>
<keyword evidence="9 10" id="KW-0807">Transducer</keyword>
<keyword evidence="3 10" id="KW-0716">Sensory transduction</keyword>
<dbReference type="InterPro" id="IPR004117">
    <property type="entry name" value="7tm6_olfct_rcpt"/>
</dbReference>
<gene>
    <name evidence="11" type="primary">Or102</name>
    <name evidence="11" type="ORF">DALL_DALL000375</name>
</gene>
<evidence type="ECO:0000256" key="9">
    <source>
        <dbReference type="ARBA" id="ARBA00023224"/>
    </source>
</evidence>
<evidence type="ECO:0000256" key="3">
    <source>
        <dbReference type="ARBA" id="ARBA00022606"/>
    </source>
</evidence>
<comment type="subcellular location">
    <subcellularLocation>
        <location evidence="1 10">Cell membrane</location>
        <topology evidence="1 10">Multi-pass membrane protein</topology>
    </subcellularLocation>
</comment>
<evidence type="ECO:0000256" key="5">
    <source>
        <dbReference type="ARBA" id="ARBA00022725"/>
    </source>
</evidence>
<feature type="transmembrane region" description="Helical" evidence="10">
    <location>
        <begin position="33"/>
        <end position="54"/>
    </location>
</feature>
<comment type="caution">
    <text evidence="10">Lacks conserved residue(s) required for the propagation of feature annotation.</text>
</comment>
<proteinExistence type="inferred from homology"/>
<reference evidence="11" key="1">
    <citation type="submission" date="2019-02" db="EMBL/GenBank/DDBJ databases">
        <title>Genome of the parasitoid wasp Diachasma alloeum, an emerging model for ecological speciation and transitions to asexual reproduction.</title>
        <authorList>
            <person name="Robertson H.M."/>
            <person name="Walden K.K."/>
            <person name="Tvedte E.S."/>
            <person name="Hood G.R."/>
            <person name="Feder J.L."/>
            <person name="Forbes A.A."/>
            <person name="Logsdon J.M."/>
            <person name="Mcelroy K.E."/>
        </authorList>
    </citation>
    <scope>NUCLEOTIDE SEQUENCE [LARGE SCALE GENOMIC DNA]</scope>
    <source>
        <strain evidence="11">Michigan</strain>
    </source>
</reference>
<evidence type="ECO:0000256" key="2">
    <source>
        <dbReference type="ARBA" id="ARBA00022475"/>
    </source>
</evidence>
<dbReference type="KEGG" id="dam:107043298"/>
<evidence type="ECO:0000256" key="7">
    <source>
        <dbReference type="ARBA" id="ARBA00023136"/>
    </source>
</evidence>
<evidence type="ECO:0000256" key="8">
    <source>
        <dbReference type="ARBA" id="ARBA00023170"/>
    </source>
</evidence>
<comment type="similarity">
    <text evidence="10">Belongs to the insect chemoreceptor superfamily. Heteromeric odorant receptor channel (TC 1.A.69) family.</text>
</comment>
<sequence length="391" mass="44882">MSFFSLNILAFRILGLWFPEETSSVCRIILYRIYNAFAVTAMCTFVLSQFFALLECLNDTKELTNASFMLLTMIAVAGKMFNMTVYRYEISRMVKLFDLEPFKSMDDREVVIKSKFHRSVKRFISVYGTLGTATCTLITLFSLIRDMPRRQLLFKARYPFDDSASVGYWVSYIHQLYSHYMGAVVNMTFDTFVSALMLATSAQLEVLKYRFVMMPSAMENERAETGCKGNPEEVERMEAKYLRNHTNHHLAIFEFSKMTNDTFTVSIFLQYCASSLVLCVSVFTLTQLKPLSKEFNSLLMYIGCMLVQIFIFCDAANDVTIRSETMAEGIYKMDWTSLSINSQKSLVLIMARTLRPIRYTSGHVVSLSLVSFSSLLKLSYSVYNILTQSSE</sequence>
<dbReference type="Proteomes" id="UP000297026">
    <property type="component" value="Unassembled WGS sequence"/>
</dbReference>
<dbReference type="CTD" id="23687563"/>
<accession>A0A4E0S4K2</accession>
<dbReference type="OrthoDB" id="6597368at2759"/>
<dbReference type="GO" id="GO:0004984">
    <property type="term" value="F:olfactory receptor activity"/>
    <property type="evidence" value="ECO:0007669"/>
    <property type="project" value="InterPro"/>
</dbReference>
<dbReference type="GeneID" id="107043298"/>
<dbReference type="EMBL" id="ML158891">
    <property type="protein sequence ID" value="THK33173.1"/>
    <property type="molecule type" value="Genomic_DNA"/>
</dbReference>
<keyword evidence="2" id="KW-1003">Cell membrane</keyword>
<keyword evidence="5 10" id="KW-0552">Olfaction</keyword>
<feature type="transmembrane region" description="Helical" evidence="10">
    <location>
        <begin position="66"/>
        <end position="86"/>
    </location>
</feature>
<feature type="transmembrane region" description="Helical" evidence="10">
    <location>
        <begin position="123"/>
        <end position="144"/>
    </location>
</feature>
<evidence type="ECO:0000256" key="4">
    <source>
        <dbReference type="ARBA" id="ARBA00022692"/>
    </source>
</evidence>
<dbReference type="GO" id="GO:0005886">
    <property type="term" value="C:plasma membrane"/>
    <property type="evidence" value="ECO:0007669"/>
    <property type="project" value="UniProtKB-SubCell"/>
</dbReference>
<dbReference type="GO" id="GO:0007165">
    <property type="term" value="P:signal transduction"/>
    <property type="evidence" value="ECO:0007669"/>
    <property type="project" value="UniProtKB-KW"/>
</dbReference>
<keyword evidence="7 10" id="KW-0472">Membrane</keyword>
<organism evidence="11 12">
    <name type="scientific">Diachasma alloeum</name>
    <dbReference type="NCBI Taxonomy" id="454923"/>
    <lineage>
        <taxon>Eukaryota</taxon>
        <taxon>Metazoa</taxon>
        <taxon>Ecdysozoa</taxon>
        <taxon>Arthropoda</taxon>
        <taxon>Hexapoda</taxon>
        <taxon>Insecta</taxon>
        <taxon>Pterygota</taxon>
        <taxon>Neoptera</taxon>
        <taxon>Endopterygota</taxon>
        <taxon>Hymenoptera</taxon>
        <taxon>Apocrita</taxon>
        <taxon>Ichneumonoidea</taxon>
        <taxon>Braconidae</taxon>
        <taxon>Opiinae</taxon>
        <taxon>Diachasma</taxon>
    </lineage>
</organism>
<feature type="transmembrane region" description="Helical" evidence="10">
    <location>
        <begin position="298"/>
        <end position="316"/>
    </location>
</feature>
<evidence type="ECO:0000256" key="1">
    <source>
        <dbReference type="ARBA" id="ARBA00004651"/>
    </source>
</evidence>